<dbReference type="Gene3D" id="3.30.200.20">
    <property type="entry name" value="Phosphorylase Kinase, domain 1"/>
    <property type="match status" value="1"/>
</dbReference>
<gene>
    <name evidence="8" type="ORF">H0E87_016677</name>
</gene>
<name>A0A8T2YAF6_POPDE</name>
<evidence type="ECO:0000313" key="9">
    <source>
        <dbReference type="Proteomes" id="UP000807159"/>
    </source>
</evidence>
<dbReference type="InterPro" id="IPR050339">
    <property type="entry name" value="CC_SR_Kinase"/>
</dbReference>
<keyword evidence="4 5" id="KW-0067">ATP-binding</keyword>
<keyword evidence="3" id="KW-0418">Kinase</keyword>
<sequence>MKGIMKGKLMKKLLSMKPTGYLKETRVLHVNAADGFIETLITKPSLEAQGSVTPRVSLFGDKASSSALEHPSKWKQPDFIKIFIKLKALVGKGAYGTVFSCMHKLDGQAYAVKVVKFNRHNDQDKVLREVKALAKCNHSNVVRYFNTWIEWMVVQSSDKDKDYDKGGNDGASSKSLDAMLSIQMEHYHQNLDNVLEQSTITEDTALKYFQGMVKGLDHIHGKKIIHGDLSRKNIFIDANNVIKVADFGLAKLLGNSATAIKSGSSGTKSYLAPETEKGAPIDQKVDIYSLGILFLELLGSFTTMSARAHAINNLREMRVLPESISTYEDYILQLVAFSPEERPSTQEILTWPTWADVSSSEAENDDRVPIRTGDDHQAADDDMPKLEDDDDEMPKLEDVDDEMPNLEDDNKNNGTIQNVNFQLLIEEQWYDTERSHETNGGLRVTLSDSATCRLGPQSVLLSRTTTSSLVIPGTKKMTTPSMLKGQNMACKAKQLNKCSK</sequence>
<dbReference type="GO" id="GO:0004694">
    <property type="term" value="F:eukaryotic translation initiation factor 2alpha kinase activity"/>
    <property type="evidence" value="ECO:0007669"/>
    <property type="project" value="TreeGrafter"/>
</dbReference>
<dbReference type="InterPro" id="IPR000719">
    <property type="entry name" value="Prot_kinase_dom"/>
</dbReference>
<dbReference type="AlphaFoldDB" id="A0A8T2YAF6"/>
<dbReference type="PROSITE" id="PS50011">
    <property type="entry name" value="PROTEIN_KINASE_DOM"/>
    <property type="match status" value="1"/>
</dbReference>
<feature type="region of interest" description="Disordered" evidence="6">
    <location>
        <begin position="360"/>
        <end position="414"/>
    </location>
</feature>
<evidence type="ECO:0000256" key="6">
    <source>
        <dbReference type="SAM" id="MobiDB-lite"/>
    </source>
</evidence>
<dbReference type="PROSITE" id="PS00109">
    <property type="entry name" value="PROTEIN_KINASE_TYR"/>
    <property type="match status" value="1"/>
</dbReference>
<comment type="caution">
    <text evidence="8">The sequence shown here is derived from an EMBL/GenBank/DDBJ whole genome shotgun (WGS) entry which is preliminary data.</text>
</comment>
<dbReference type="PANTHER" id="PTHR11042">
    <property type="entry name" value="EUKARYOTIC TRANSLATION INITIATION FACTOR 2-ALPHA KINASE EIF2-ALPHA KINASE -RELATED"/>
    <property type="match status" value="1"/>
</dbReference>
<dbReference type="Gene3D" id="1.10.510.10">
    <property type="entry name" value="Transferase(Phosphotransferase) domain 1"/>
    <property type="match status" value="1"/>
</dbReference>
<feature type="compositionally biased region" description="Acidic residues" evidence="6">
    <location>
        <begin position="387"/>
        <end position="407"/>
    </location>
</feature>
<evidence type="ECO:0000313" key="8">
    <source>
        <dbReference type="EMBL" id="KAH8502007.1"/>
    </source>
</evidence>
<dbReference type="GO" id="GO:0005829">
    <property type="term" value="C:cytosol"/>
    <property type="evidence" value="ECO:0007669"/>
    <property type="project" value="TreeGrafter"/>
</dbReference>
<dbReference type="InterPro" id="IPR011009">
    <property type="entry name" value="Kinase-like_dom_sf"/>
</dbReference>
<keyword evidence="9" id="KW-1185">Reference proteome</keyword>
<feature type="binding site" evidence="5">
    <location>
        <position position="113"/>
    </location>
    <ligand>
        <name>ATP</name>
        <dbReference type="ChEBI" id="CHEBI:30616"/>
    </ligand>
</feature>
<accession>A0A8T2YAF6</accession>
<evidence type="ECO:0000256" key="5">
    <source>
        <dbReference type="PROSITE-ProRule" id="PRU10141"/>
    </source>
</evidence>
<dbReference type="PROSITE" id="PS00107">
    <property type="entry name" value="PROTEIN_KINASE_ATP"/>
    <property type="match status" value="1"/>
</dbReference>
<feature type="compositionally biased region" description="Basic and acidic residues" evidence="6">
    <location>
        <begin position="365"/>
        <end position="386"/>
    </location>
</feature>
<reference evidence="8" key="1">
    <citation type="journal article" date="2021" name="J. Hered.">
        <title>Genome Assembly of Salicaceae Populus deltoides (Eastern Cottonwood) I-69 Based on Nanopore Sequencing and Hi-C Technologies.</title>
        <authorList>
            <person name="Bai S."/>
            <person name="Wu H."/>
            <person name="Zhang J."/>
            <person name="Pan Z."/>
            <person name="Zhao W."/>
            <person name="Li Z."/>
            <person name="Tong C."/>
        </authorList>
    </citation>
    <scope>NUCLEOTIDE SEQUENCE</scope>
    <source>
        <tissue evidence="8">Leaf</tissue>
    </source>
</reference>
<evidence type="ECO:0000256" key="4">
    <source>
        <dbReference type="ARBA" id="ARBA00022840"/>
    </source>
</evidence>
<dbReference type="Pfam" id="PF00069">
    <property type="entry name" value="Pkinase"/>
    <property type="match status" value="1"/>
</dbReference>
<dbReference type="InterPro" id="IPR008266">
    <property type="entry name" value="Tyr_kinase_AS"/>
</dbReference>
<proteinExistence type="predicted"/>
<protein>
    <recommendedName>
        <fullName evidence="7">Protein kinase domain-containing protein</fullName>
    </recommendedName>
</protein>
<evidence type="ECO:0000256" key="3">
    <source>
        <dbReference type="ARBA" id="ARBA00022777"/>
    </source>
</evidence>
<dbReference type="GO" id="GO:0005634">
    <property type="term" value="C:nucleus"/>
    <property type="evidence" value="ECO:0007669"/>
    <property type="project" value="TreeGrafter"/>
</dbReference>
<dbReference type="InterPro" id="IPR017441">
    <property type="entry name" value="Protein_kinase_ATP_BS"/>
</dbReference>
<organism evidence="8 9">
    <name type="scientific">Populus deltoides</name>
    <name type="common">Eastern poplar</name>
    <name type="synonym">Eastern cottonwood</name>
    <dbReference type="NCBI Taxonomy" id="3696"/>
    <lineage>
        <taxon>Eukaryota</taxon>
        <taxon>Viridiplantae</taxon>
        <taxon>Streptophyta</taxon>
        <taxon>Embryophyta</taxon>
        <taxon>Tracheophyta</taxon>
        <taxon>Spermatophyta</taxon>
        <taxon>Magnoliopsida</taxon>
        <taxon>eudicotyledons</taxon>
        <taxon>Gunneridae</taxon>
        <taxon>Pentapetalae</taxon>
        <taxon>rosids</taxon>
        <taxon>fabids</taxon>
        <taxon>Malpighiales</taxon>
        <taxon>Salicaceae</taxon>
        <taxon>Saliceae</taxon>
        <taxon>Populus</taxon>
    </lineage>
</organism>
<feature type="domain" description="Protein kinase" evidence="7">
    <location>
        <begin position="84"/>
        <end position="355"/>
    </location>
</feature>
<evidence type="ECO:0000259" key="7">
    <source>
        <dbReference type="PROSITE" id="PS50011"/>
    </source>
</evidence>
<dbReference type="SUPFAM" id="SSF56112">
    <property type="entry name" value="Protein kinase-like (PK-like)"/>
    <property type="match status" value="1"/>
</dbReference>
<evidence type="ECO:0000256" key="1">
    <source>
        <dbReference type="ARBA" id="ARBA00022679"/>
    </source>
</evidence>
<dbReference type="GO" id="GO:0005524">
    <property type="term" value="F:ATP binding"/>
    <property type="evidence" value="ECO:0007669"/>
    <property type="project" value="UniProtKB-UniRule"/>
</dbReference>
<evidence type="ECO:0000256" key="2">
    <source>
        <dbReference type="ARBA" id="ARBA00022741"/>
    </source>
</evidence>
<dbReference type="EMBL" id="JACEGQ020000008">
    <property type="protein sequence ID" value="KAH8502007.1"/>
    <property type="molecule type" value="Genomic_DNA"/>
</dbReference>
<keyword evidence="1" id="KW-0808">Transferase</keyword>
<dbReference type="Proteomes" id="UP000807159">
    <property type="component" value="Chromosome 8"/>
</dbReference>
<keyword evidence="2 5" id="KW-0547">Nucleotide-binding</keyword>
<dbReference type="PANTHER" id="PTHR11042:SF136">
    <property type="entry name" value="EIF-2-ALPHA KINASE GCN2"/>
    <property type="match status" value="1"/>
</dbReference>